<dbReference type="RefSeq" id="WP_066877741.1">
    <property type="nucleotide sequence ID" value="NZ_LNQB01000089.1"/>
</dbReference>
<dbReference type="InterPro" id="IPR039365">
    <property type="entry name" value="IS701-like"/>
</dbReference>
<dbReference type="OrthoDB" id="583339at2"/>
<proteinExistence type="predicted"/>
<dbReference type="AlphaFoldDB" id="A0A178XWF2"/>
<dbReference type="GO" id="GO:0004519">
    <property type="term" value="F:endonuclease activity"/>
    <property type="evidence" value="ECO:0007669"/>
    <property type="project" value="UniProtKB-KW"/>
</dbReference>
<dbReference type="Proteomes" id="UP000078507">
    <property type="component" value="Unassembled WGS sequence"/>
</dbReference>
<reference evidence="2 3" key="1">
    <citation type="submission" date="2015-11" db="EMBL/GenBank/DDBJ databases">
        <title>Ensifer anhuiense sp. nov., an effective nitrogen fixation bacterium with Glycine soja.</title>
        <authorList>
            <person name="Yan H."/>
            <person name="Chen W."/>
        </authorList>
    </citation>
    <scope>NUCLEOTIDE SEQUENCE [LARGE SCALE GENOMIC DNA]</scope>
    <source>
        <strain evidence="2 3">LMG 7837</strain>
    </source>
</reference>
<feature type="domain" description="Transposase IS701-like DDE" evidence="1">
    <location>
        <begin position="24"/>
        <end position="236"/>
    </location>
</feature>
<dbReference type="NCBIfam" id="NF033540">
    <property type="entry name" value="transpos_IS701"/>
    <property type="match status" value="1"/>
</dbReference>
<keyword evidence="2" id="KW-0255">Endonuclease</keyword>
<name>A0A178XWF2_SINSA</name>
<evidence type="ECO:0000313" key="2">
    <source>
        <dbReference type="EMBL" id="OAP39630.1"/>
    </source>
</evidence>
<dbReference type="PANTHER" id="PTHR33627:SF1">
    <property type="entry name" value="TRANSPOSASE"/>
    <property type="match status" value="1"/>
</dbReference>
<gene>
    <name evidence="2" type="ORF">ATB98_04720</name>
</gene>
<accession>A0A178XWF2</accession>
<comment type="caution">
    <text evidence="2">The sequence shown here is derived from an EMBL/GenBank/DDBJ whole genome shotgun (WGS) entry which is preliminary data.</text>
</comment>
<dbReference type="Pfam" id="PF13546">
    <property type="entry name" value="DDE_5"/>
    <property type="match status" value="1"/>
</dbReference>
<dbReference type="EMBL" id="LNQB01000089">
    <property type="protein sequence ID" value="OAP39630.1"/>
    <property type="molecule type" value="Genomic_DNA"/>
</dbReference>
<keyword evidence="3" id="KW-1185">Reference proteome</keyword>
<dbReference type="SUPFAM" id="SSF53098">
    <property type="entry name" value="Ribonuclease H-like"/>
    <property type="match status" value="1"/>
</dbReference>
<dbReference type="InterPro" id="IPR038721">
    <property type="entry name" value="IS701-like_DDE_dom"/>
</dbReference>
<dbReference type="InterPro" id="IPR012337">
    <property type="entry name" value="RNaseH-like_sf"/>
</dbReference>
<dbReference type="STRING" id="36856.ATB98_04720"/>
<protein>
    <submittedName>
        <fullName evidence="2">DDE endonuclease</fullName>
    </submittedName>
</protein>
<organism evidence="2 3">
    <name type="scientific">Sinorhizobium saheli</name>
    <dbReference type="NCBI Taxonomy" id="36856"/>
    <lineage>
        <taxon>Bacteria</taxon>
        <taxon>Pseudomonadati</taxon>
        <taxon>Pseudomonadota</taxon>
        <taxon>Alphaproteobacteria</taxon>
        <taxon>Hyphomicrobiales</taxon>
        <taxon>Rhizobiaceae</taxon>
        <taxon>Sinorhizobium/Ensifer group</taxon>
        <taxon>Sinorhizobium</taxon>
    </lineage>
</organism>
<evidence type="ECO:0000313" key="3">
    <source>
        <dbReference type="Proteomes" id="UP000078507"/>
    </source>
</evidence>
<keyword evidence="2" id="KW-0540">Nuclease</keyword>
<keyword evidence="2" id="KW-0378">Hydrolase</keyword>
<evidence type="ECO:0000259" key="1">
    <source>
        <dbReference type="Pfam" id="PF13546"/>
    </source>
</evidence>
<dbReference type="PANTHER" id="PTHR33627">
    <property type="entry name" value="TRANSPOSASE"/>
    <property type="match status" value="1"/>
</dbReference>
<sequence length="396" mass="44225">MAVSDWVGTGLDWRHALADMKQFLAPAFKRVEQRASASTFIDGVLSRAERKTGWMLAEEAGLDRPYRLQSLLGRSSWSADALCDRVRRYVADALGDADGVLVVDETGFVKKGEHSVGVTRQYSGTAGRVENCQVGVFAAYASRFGHALIDRRLYLPKGWAESQARRVKACVPEEVAFATKPAMAREMVSRILDEGIPCAFVLADAVYGSDYKFRRMLEKRGQAYVLAIRSNHVLRFLEEWQFVETDPATLVSDLEGQTWQPLSAGEGAKGPRLYDWVRLPLNWETEEGFTRWLLARRSLRDPDAIAYYFAYAPTQATLADLAAAAGLRWTIEECFLRAKDDLGLDHCEARSSHGWHRHMSLVMAAAAFLARITAQQRREAFGKQNERSPAAQVAAA</sequence>